<accession>A0A6V7SWL3</accession>
<keyword evidence="2" id="KW-0808">Transferase</keyword>
<dbReference type="VEuPathDB" id="PlasmoDB:PVLDE_1402160"/>
<dbReference type="InterPro" id="IPR008271">
    <property type="entry name" value="Ser/Thr_kinase_AS"/>
</dbReference>
<dbReference type="GO" id="GO:0005524">
    <property type="term" value="F:ATP binding"/>
    <property type="evidence" value="ECO:0007669"/>
    <property type="project" value="InterPro"/>
</dbReference>
<dbReference type="Gene3D" id="3.30.200.20">
    <property type="entry name" value="Phosphorylase Kinase, domain 1"/>
    <property type="match status" value="1"/>
</dbReference>
<dbReference type="GO" id="GO:0004672">
    <property type="term" value="F:protein kinase activity"/>
    <property type="evidence" value="ECO:0007669"/>
    <property type="project" value="InterPro"/>
</dbReference>
<organism evidence="2 3">
    <name type="scientific">Plasmodium vinckei lentum</name>
    <dbReference type="NCBI Taxonomy" id="138297"/>
    <lineage>
        <taxon>Eukaryota</taxon>
        <taxon>Sar</taxon>
        <taxon>Alveolata</taxon>
        <taxon>Apicomplexa</taxon>
        <taxon>Aconoidasida</taxon>
        <taxon>Haemosporida</taxon>
        <taxon>Plasmodiidae</taxon>
        <taxon>Plasmodium</taxon>
        <taxon>Plasmodium (Vinckeia)</taxon>
    </lineage>
</organism>
<protein>
    <submittedName>
        <fullName evidence="2">Calcium/calmodulin-dependent protein kinase, putative</fullName>
    </submittedName>
</protein>
<dbReference type="EMBL" id="LR865376">
    <property type="protein sequence ID" value="CAD2104251.1"/>
    <property type="molecule type" value="Genomic_DNA"/>
</dbReference>
<dbReference type="SUPFAM" id="SSF56112">
    <property type="entry name" value="Protein kinase-like (PK-like)"/>
    <property type="match status" value="1"/>
</dbReference>
<name>A0A6V7SWL3_PLAVN</name>
<dbReference type="PROSITE" id="PS00108">
    <property type="entry name" value="PROTEIN_KINASE_ST"/>
    <property type="match status" value="1"/>
</dbReference>
<dbReference type="PANTHER" id="PTHR24347">
    <property type="entry name" value="SERINE/THREONINE-PROTEIN KINASE"/>
    <property type="match status" value="1"/>
</dbReference>
<dbReference type="Pfam" id="PF00069">
    <property type="entry name" value="Pkinase"/>
    <property type="match status" value="1"/>
</dbReference>
<dbReference type="InterPro" id="IPR000719">
    <property type="entry name" value="Prot_kinase_dom"/>
</dbReference>
<evidence type="ECO:0000313" key="3">
    <source>
        <dbReference type="Proteomes" id="UP000515308"/>
    </source>
</evidence>
<dbReference type="AlphaFoldDB" id="A0A6V7SWL3"/>
<dbReference type="PROSITE" id="PS50011">
    <property type="entry name" value="PROTEIN_KINASE_DOM"/>
    <property type="match status" value="1"/>
</dbReference>
<dbReference type="SMART" id="SM00220">
    <property type="entry name" value="S_TKc"/>
    <property type="match status" value="1"/>
</dbReference>
<dbReference type="InterPro" id="IPR011009">
    <property type="entry name" value="Kinase-like_dom_sf"/>
</dbReference>
<keyword evidence="2" id="KW-0418">Kinase</keyword>
<reference evidence="2 3" key="1">
    <citation type="submission" date="2020-08" db="EMBL/GenBank/DDBJ databases">
        <authorList>
            <person name="Ramaprasad A."/>
        </authorList>
    </citation>
    <scope>NUCLEOTIDE SEQUENCE [LARGE SCALE GENOMIC DNA]</scope>
</reference>
<evidence type="ECO:0000259" key="1">
    <source>
        <dbReference type="PROSITE" id="PS50011"/>
    </source>
</evidence>
<proteinExistence type="predicted"/>
<dbReference type="Gene3D" id="1.10.510.10">
    <property type="entry name" value="Transferase(Phosphotransferase) domain 1"/>
    <property type="match status" value="1"/>
</dbReference>
<sequence length="485" mass="56768">MPLEKVPMSFFSDIICNTKYENIGNEIQCFSKKKHYNNTKWLNISEIGTLKIVKILLRGLSNTVCLCEWVIDNTATSILGNCSNCINIDLLNLNKIYKKCEETSISPFKSNYISKIYNSEINQVNPEIICDKNKTDNNKFHNVDNIKKEALCKEENTNTDLKYEIIKNINLFINNNDYKKEDNSKIKNKKDPTLDNIGLHKENIIQLVVKIKHKELYSKINECNKFAEVEIHKKLKHSNILNMILSAEDEKYICVFLEYSSIGDLYSFVGFNILKEREVKIIVSQILFALYYLHIKGIIHCDLKLENLLLFNFDEESLLFESNLLSDINICHTNQFKKLNTQKLIHSINENVKNNPNIKAFKYIVKLCDFGLSVKCEFDKFYPFNGIRGSYGFIAPELFQESSFNNKIDMWALGIISFLLLGGYKPFYPCSRFEEKVIFHERYWHNISPEAKNFIQSLLEIDPFKRMNVIEAMDHPWIRNYFIDT</sequence>
<dbReference type="Proteomes" id="UP000515308">
    <property type="component" value="Chromosome PVLDE_14"/>
</dbReference>
<feature type="domain" description="Protein kinase" evidence="1">
    <location>
        <begin position="163"/>
        <end position="478"/>
    </location>
</feature>
<evidence type="ECO:0000313" key="2">
    <source>
        <dbReference type="EMBL" id="CAD2104251.1"/>
    </source>
</evidence>
<gene>
    <name evidence="2" type="ORF">PVLDE_1402160</name>
</gene>